<evidence type="ECO:0000256" key="3">
    <source>
        <dbReference type="ARBA" id="ARBA00022638"/>
    </source>
</evidence>
<dbReference type="InterPro" id="IPR002196">
    <property type="entry name" value="Glyco_hydro_24"/>
</dbReference>
<evidence type="ECO:0000256" key="9">
    <source>
        <dbReference type="PROSITE-ProRule" id="PRU00591"/>
    </source>
</evidence>
<dbReference type="AlphaFoldDB" id="A0A192H186"/>
<dbReference type="GO" id="GO:0042742">
    <property type="term" value="P:defense response to bacterium"/>
    <property type="evidence" value="ECO:0007669"/>
    <property type="project" value="UniProtKB-KW"/>
</dbReference>
<dbReference type="Proteomes" id="UP000078582">
    <property type="component" value="Chromosome"/>
</dbReference>
<dbReference type="InterPro" id="IPR023347">
    <property type="entry name" value="Lysozyme_dom_sf"/>
</dbReference>
<name>A0A192H186_9LACO</name>
<dbReference type="Pfam" id="PF19258">
    <property type="entry name" value="KxYKxGKxW_sig"/>
    <property type="match status" value="1"/>
</dbReference>
<keyword evidence="2 10" id="KW-0929">Antimicrobial</keyword>
<dbReference type="InterPro" id="IPR023346">
    <property type="entry name" value="Lysozyme-like_dom_sf"/>
</dbReference>
<dbReference type="Gene3D" id="2.10.270.10">
    <property type="entry name" value="Cholin Binding"/>
    <property type="match status" value="4"/>
</dbReference>
<dbReference type="SUPFAM" id="SSF53955">
    <property type="entry name" value="Lysozyme-like"/>
    <property type="match status" value="1"/>
</dbReference>
<dbReference type="Pfam" id="PF00959">
    <property type="entry name" value="Phage_lysozyme"/>
    <property type="match status" value="1"/>
</dbReference>
<comment type="similarity">
    <text evidence="10">Belongs to the glycosyl hydrolase 24 family.</text>
</comment>
<protein>
    <recommendedName>
        <fullName evidence="10">Lysozyme</fullName>
        <ecNumber evidence="10">3.2.1.17</ecNumber>
    </recommendedName>
</protein>
<evidence type="ECO:0000256" key="4">
    <source>
        <dbReference type="ARBA" id="ARBA00022729"/>
    </source>
</evidence>
<dbReference type="EC" id="3.2.1.17" evidence="10"/>
<evidence type="ECO:0000313" key="12">
    <source>
        <dbReference type="EMBL" id="ANK62569.1"/>
    </source>
</evidence>
<dbReference type="GO" id="GO:0009253">
    <property type="term" value="P:peptidoglycan catabolic process"/>
    <property type="evidence" value="ECO:0007669"/>
    <property type="project" value="InterPro"/>
</dbReference>
<feature type="compositionally biased region" description="Polar residues" evidence="11">
    <location>
        <begin position="65"/>
        <end position="80"/>
    </location>
</feature>
<dbReference type="InterPro" id="IPR022263">
    <property type="entry name" value="KxYKxGKxW"/>
</dbReference>
<proteinExistence type="inferred from homology"/>
<evidence type="ECO:0000256" key="1">
    <source>
        <dbReference type="ARBA" id="ARBA00000632"/>
    </source>
</evidence>
<dbReference type="HAMAP" id="MF_04110">
    <property type="entry name" value="ENDOLYSIN_T4"/>
    <property type="match status" value="1"/>
</dbReference>
<evidence type="ECO:0000313" key="13">
    <source>
        <dbReference type="Proteomes" id="UP000078582"/>
    </source>
</evidence>
<evidence type="ECO:0000256" key="11">
    <source>
        <dbReference type="SAM" id="MobiDB-lite"/>
    </source>
</evidence>
<dbReference type="Gene3D" id="1.10.530.40">
    <property type="match status" value="1"/>
</dbReference>
<dbReference type="GO" id="GO:0031640">
    <property type="term" value="P:killing of cells of another organism"/>
    <property type="evidence" value="ECO:0007669"/>
    <property type="project" value="UniProtKB-KW"/>
</dbReference>
<dbReference type="Pfam" id="PF19127">
    <property type="entry name" value="Choline_bind_3"/>
    <property type="match status" value="1"/>
</dbReference>
<gene>
    <name evidence="12" type="ORF">AYR53_07175</name>
</gene>
<dbReference type="STRING" id="375175.AYR53_07175"/>
<evidence type="ECO:0000256" key="10">
    <source>
        <dbReference type="RuleBase" id="RU003788"/>
    </source>
</evidence>
<evidence type="ECO:0000256" key="2">
    <source>
        <dbReference type="ARBA" id="ARBA00022529"/>
    </source>
</evidence>
<organism evidence="12 13">
    <name type="scientific">Loigolactobacillus backii</name>
    <dbReference type="NCBI Taxonomy" id="375175"/>
    <lineage>
        <taxon>Bacteria</taxon>
        <taxon>Bacillati</taxon>
        <taxon>Bacillota</taxon>
        <taxon>Bacilli</taxon>
        <taxon>Lactobacillales</taxon>
        <taxon>Lactobacillaceae</taxon>
        <taxon>Loigolactobacillus</taxon>
    </lineage>
</organism>
<comment type="catalytic activity">
    <reaction evidence="1 10">
        <text>Hydrolysis of (1-&gt;4)-beta-linkages between N-acetylmuramic acid and N-acetyl-D-glucosamine residues in a peptidoglycan and between N-acetyl-D-glucosamine residues in chitodextrins.</text>
        <dbReference type="EC" id="3.2.1.17"/>
    </reaction>
</comment>
<keyword evidence="5" id="KW-0677">Repeat</keyword>
<keyword evidence="4" id="KW-0732">Signal</keyword>
<keyword evidence="6 10" id="KW-0378">Hydrolase</keyword>
<feature type="compositionally biased region" description="Low complexity" evidence="11">
    <location>
        <begin position="81"/>
        <end position="150"/>
    </location>
</feature>
<dbReference type="GO" id="GO:0016998">
    <property type="term" value="P:cell wall macromolecule catabolic process"/>
    <property type="evidence" value="ECO:0007669"/>
    <property type="project" value="InterPro"/>
</dbReference>
<feature type="region of interest" description="Disordered" evidence="11">
    <location>
        <begin position="54"/>
        <end position="150"/>
    </location>
</feature>
<dbReference type="PANTHER" id="PTHR38107:SF3">
    <property type="entry name" value="LYSOZYME RRRD-RELATED"/>
    <property type="match status" value="1"/>
</dbReference>
<evidence type="ECO:0000256" key="5">
    <source>
        <dbReference type="ARBA" id="ARBA00022737"/>
    </source>
</evidence>
<keyword evidence="13" id="KW-1185">Reference proteome</keyword>
<keyword evidence="7" id="KW-1035">Host cytoplasm</keyword>
<dbReference type="InterPro" id="IPR034690">
    <property type="entry name" value="Endolysin_T4_type"/>
</dbReference>
<evidence type="ECO:0000256" key="8">
    <source>
        <dbReference type="ARBA" id="ARBA00023295"/>
    </source>
</evidence>
<accession>A0A192H186</accession>
<evidence type="ECO:0000256" key="7">
    <source>
        <dbReference type="ARBA" id="ARBA00023200"/>
    </source>
</evidence>
<dbReference type="EMBL" id="CP014873">
    <property type="protein sequence ID" value="ANK62569.1"/>
    <property type="molecule type" value="Genomic_DNA"/>
</dbReference>
<dbReference type="PROSITE" id="PS51170">
    <property type="entry name" value="CW"/>
    <property type="match status" value="1"/>
</dbReference>
<feature type="repeat" description="Cell wall-binding" evidence="9">
    <location>
        <begin position="390"/>
        <end position="409"/>
    </location>
</feature>
<evidence type="ECO:0000256" key="6">
    <source>
        <dbReference type="ARBA" id="ARBA00022801"/>
    </source>
</evidence>
<dbReference type="OrthoDB" id="1654978at2"/>
<dbReference type="GO" id="GO:0003796">
    <property type="term" value="F:lysozyme activity"/>
    <property type="evidence" value="ECO:0007669"/>
    <property type="project" value="UniProtKB-EC"/>
</dbReference>
<dbReference type="NCBIfam" id="TIGR03715">
    <property type="entry name" value="KxYKxGKxW"/>
    <property type="match status" value="1"/>
</dbReference>
<dbReference type="PANTHER" id="PTHR38107">
    <property type="match status" value="1"/>
</dbReference>
<sequence>MGYFNRTTIEHYKMYKKGKIWVSALLISVSLLGGICSLNIGNVHAAITDKSALFSSQQDKRPQDKSVNGEVQSSKINTNMATTSGANMGTTSTAAATSTANTGTTSTAATTSGANMGTTSTAAATSTANTGTTSTAAATSTANTGTTSTAAATSVVNTGTTSTAAITSTVDTGYGIQSNTTQKDVNTAAETFSKDTLMTARTRSTIINGYQNNTYYQNGKLANGYLNDGKNWYLFKNGIKQSQIQKWAGYYYYFDPKTNLRVDNVFRDEWSNTYYFGNNGQAVSGLQKIDGKEYYFGDDNTYTLRKKVLFSSNAQKYYAGVDGALLTGVQKINGTYYYFDSSNYRMQVDSYDQASWGDWYMFGSDGKVVTGWKKWAGGTYYFDPATYLKVTGTQNINGKIYYFGTNGVMETGWRKVNRTSTFYTSDGSAANGYVNDGNHYYLFKNGVPQSGVQSWAGTYYYFDPKTYLRVDNAYVQSQWGDWYMFGSDGKIVTSWYTWNGATYYFDPKTYLKVTGTKVIAGVTQHFSNTGKLIGAREMNIDQAGLGIIERFEGLSLNAYRDAVGVVTIGYGHTNNAPSGGQYPVHIGDKWTQTHANDVLKADVQSVVKAVNKLLHVSVSQNAFDALISFTYNLGIGTLTGSTLLAYINKKDMADAANQFLLYVHSSGGVVLTGLVNRRNAEKKLFLS</sequence>
<dbReference type="InterPro" id="IPR018337">
    <property type="entry name" value="Cell_wall/Cho-bd_repeat"/>
</dbReference>
<dbReference type="InterPro" id="IPR033907">
    <property type="entry name" value="Endolysin_autolysin"/>
</dbReference>
<keyword evidence="8 10" id="KW-0326">Glycosidase</keyword>
<dbReference type="InterPro" id="IPR051018">
    <property type="entry name" value="Bacteriophage_GH24"/>
</dbReference>
<dbReference type="CDD" id="cd00737">
    <property type="entry name" value="lyz_endolysin_autolysin"/>
    <property type="match status" value="1"/>
</dbReference>
<keyword evidence="3 10" id="KW-0081">Bacteriolytic enzyme</keyword>
<dbReference type="SUPFAM" id="SSF69360">
    <property type="entry name" value="Cell wall binding repeat"/>
    <property type="match status" value="2"/>
</dbReference>
<reference evidence="12 13" key="1">
    <citation type="submission" date="2016-03" db="EMBL/GenBank/DDBJ databases">
        <title>Pediococcus and Lactobacillus from brewery environment - whole genome sequencing and assembly.</title>
        <authorList>
            <person name="Behr J."/>
            <person name="Geissler A.J."/>
            <person name="Vogel R.F."/>
        </authorList>
    </citation>
    <scope>NUCLEOTIDE SEQUENCE [LARGE SCALE GENOMIC DNA]</scope>
    <source>
        <strain evidence="12 13">TMW 1.1989</strain>
    </source>
</reference>